<protein>
    <recommendedName>
        <fullName evidence="7">K Homology domain-containing protein</fullName>
    </recommendedName>
</protein>
<dbReference type="Proteomes" id="UP001434883">
    <property type="component" value="Unassembled WGS sequence"/>
</dbReference>
<dbReference type="PANTHER" id="PTHR11208:SF152">
    <property type="entry name" value="PROTEIN QUAKING-B-RELATED"/>
    <property type="match status" value="1"/>
</dbReference>
<evidence type="ECO:0000256" key="2">
    <source>
        <dbReference type="ARBA" id="ARBA00022816"/>
    </source>
</evidence>
<gene>
    <name evidence="8" type="ORF">XENOCAPTIV_003781</name>
</gene>
<evidence type="ECO:0000313" key="9">
    <source>
        <dbReference type="Proteomes" id="UP001434883"/>
    </source>
</evidence>
<name>A0ABV0SA24_9TELE</name>
<dbReference type="InterPro" id="IPR045071">
    <property type="entry name" value="BBP-like"/>
</dbReference>
<dbReference type="CDD" id="cd22465">
    <property type="entry name" value="KH-I_Hqk"/>
    <property type="match status" value="1"/>
</dbReference>
<comment type="similarity">
    <text evidence="5">Belongs to the quaking family.</text>
</comment>
<dbReference type="Pfam" id="PF16544">
    <property type="entry name" value="STAR_dimer"/>
    <property type="match status" value="1"/>
</dbReference>
<evidence type="ECO:0000259" key="7">
    <source>
        <dbReference type="SMART" id="SM00322"/>
    </source>
</evidence>
<dbReference type="InterPro" id="IPR055256">
    <property type="entry name" value="KH_1_KHDC4/BBP-like"/>
</dbReference>
<keyword evidence="9" id="KW-1185">Reference proteome</keyword>
<dbReference type="SMART" id="SM00322">
    <property type="entry name" value="KH"/>
    <property type="match status" value="1"/>
</dbReference>
<accession>A0ABV0SA24</accession>
<evidence type="ECO:0000256" key="3">
    <source>
        <dbReference type="ARBA" id="ARBA00022884"/>
    </source>
</evidence>
<dbReference type="InterPro" id="IPR036612">
    <property type="entry name" value="KH_dom_type_1_sf"/>
</dbReference>
<keyword evidence="2" id="KW-0509">mRNA transport</keyword>
<dbReference type="InterPro" id="IPR004087">
    <property type="entry name" value="KH_dom"/>
</dbReference>
<keyword evidence="2" id="KW-0813">Transport</keyword>
<dbReference type="Pfam" id="PF22675">
    <property type="entry name" value="KH-I_KHDC4-BBP"/>
    <property type="match status" value="1"/>
</dbReference>
<dbReference type="SUPFAM" id="SSF54791">
    <property type="entry name" value="Eukaryotic type KH-domain (KH-domain type I)"/>
    <property type="match status" value="1"/>
</dbReference>
<comment type="caution">
    <text evidence="8">The sequence shown here is derived from an EMBL/GenBank/DDBJ whole genome shotgun (WGS) entry which is preliminary data.</text>
</comment>
<evidence type="ECO:0000256" key="5">
    <source>
        <dbReference type="ARBA" id="ARBA00037953"/>
    </source>
</evidence>
<keyword evidence="3 6" id="KW-0694">RNA-binding</keyword>
<sequence>MVGETEVKERPKSNPDYLMQLMNDRKVMSSLPNFSGIFTHLERLLDEGNFGRTYEIGRVRKDMYNDTLNGGMFNGRDMEELPEAIGPVAQLQEKLYVPVKEYPDAEMFNVAHLFLCSFIRVVIFRLFVKFNFVGRILGPRGLTAKQLEAETGCKIMVRGKGSMRDKKKEEMNRGKPNWEHLSEDLHVLITVEDTHNRAKIKLQRAINEVKKLLVPAAEGEDNLKKMQLMELAILNGTYRDANVKTHCLCSFLLPCLLYVLSCGCANTHIIVRLLHRAATAAFPLATPQAPRIITGPTPVLGPTMRNPAPVTTPTLMPLIRQIQSSALVPGGNPHPALVQQGPESGIIYTPYEYPYTLTPSILEYPIDSTGVLGTYQSTVYHCHT</sequence>
<evidence type="ECO:0000256" key="6">
    <source>
        <dbReference type="PROSITE-ProRule" id="PRU00117"/>
    </source>
</evidence>
<proteinExistence type="inferred from homology"/>
<reference evidence="8 9" key="1">
    <citation type="submission" date="2021-06" db="EMBL/GenBank/DDBJ databases">
        <authorList>
            <person name="Palmer J.M."/>
        </authorList>
    </citation>
    <scope>NUCLEOTIDE SEQUENCE [LARGE SCALE GENOMIC DNA]</scope>
    <source>
        <strain evidence="8 9">XC_2019</strain>
        <tissue evidence="8">Muscle</tissue>
    </source>
</reference>
<feature type="domain" description="K Homology" evidence="7">
    <location>
        <begin position="120"/>
        <end position="214"/>
    </location>
</feature>
<dbReference type="Gene3D" id="3.30.1370.10">
    <property type="entry name" value="K Homology domain, type 1"/>
    <property type="match status" value="1"/>
</dbReference>
<organism evidence="8 9">
    <name type="scientific">Xenoophorus captivus</name>
    <dbReference type="NCBI Taxonomy" id="1517983"/>
    <lineage>
        <taxon>Eukaryota</taxon>
        <taxon>Metazoa</taxon>
        <taxon>Chordata</taxon>
        <taxon>Craniata</taxon>
        <taxon>Vertebrata</taxon>
        <taxon>Euteleostomi</taxon>
        <taxon>Actinopterygii</taxon>
        <taxon>Neopterygii</taxon>
        <taxon>Teleostei</taxon>
        <taxon>Neoteleostei</taxon>
        <taxon>Acanthomorphata</taxon>
        <taxon>Ovalentaria</taxon>
        <taxon>Atherinomorphae</taxon>
        <taxon>Cyprinodontiformes</taxon>
        <taxon>Goodeidae</taxon>
        <taxon>Xenoophorus</taxon>
    </lineage>
</organism>
<keyword evidence="4" id="KW-0508">mRNA splicing</keyword>
<dbReference type="InterPro" id="IPR032377">
    <property type="entry name" value="STAR_dimer"/>
</dbReference>
<dbReference type="PROSITE" id="PS50084">
    <property type="entry name" value="KH_TYPE_1"/>
    <property type="match status" value="1"/>
</dbReference>
<evidence type="ECO:0000256" key="1">
    <source>
        <dbReference type="ARBA" id="ARBA00022664"/>
    </source>
</evidence>
<dbReference type="PANTHER" id="PTHR11208">
    <property type="entry name" value="RNA-BINDING PROTEIN RELATED"/>
    <property type="match status" value="1"/>
</dbReference>
<keyword evidence="1" id="KW-0507">mRNA processing</keyword>
<dbReference type="Gene3D" id="1.20.5.4010">
    <property type="match status" value="1"/>
</dbReference>
<evidence type="ECO:0000256" key="4">
    <source>
        <dbReference type="ARBA" id="ARBA00023187"/>
    </source>
</evidence>
<evidence type="ECO:0000313" key="8">
    <source>
        <dbReference type="EMBL" id="MEQ2217040.1"/>
    </source>
</evidence>
<dbReference type="EMBL" id="JAHRIN010075635">
    <property type="protein sequence ID" value="MEQ2217040.1"/>
    <property type="molecule type" value="Genomic_DNA"/>
</dbReference>